<dbReference type="OrthoDB" id="3217020at2"/>
<keyword evidence="2" id="KW-0472">Membrane</keyword>
<feature type="compositionally biased region" description="Basic and acidic residues" evidence="1">
    <location>
        <begin position="27"/>
        <end position="37"/>
    </location>
</feature>
<dbReference type="Pfam" id="PF11292">
    <property type="entry name" value="DUF3093"/>
    <property type="match status" value="1"/>
</dbReference>
<keyword evidence="2" id="KW-0812">Transmembrane</keyword>
<dbReference type="EMBL" id="LT629732">
    <property type="protein sequence ID" value="SDS81420.1"/>
    <property type="molecule type" value="Genomic_DNA"/>
</dbReference>
<dbReference type="AlphaFoldDB" id="A0A1H1V9W7"/>
<organism evidence="3 4">
    <name type="scientific">Actinopolymorpha singaporensis</name>
    <dbReference type="NCBI Taxonomy" id="117157"/>
    <lineage>
        <taxon>Bacteria</taxon>
        <taxon>Bacillati</taxon>
        <taxon>Actinomycetota</taxon>
        <taxon>Actinomycetes</taxon>
        <taxon>Propionibacteriales</taxon>
        <taxon>Actinopolymorphaceae</taxon>
        <taxon>Actinopolymorpha</taxon>
    </lineage>
</organism>
<evidence type="ECO:0000256" key="2">
    <source>
        <dbReference type="SAM" id="Phobius"/>
    </source>
</evidence>
<dbReference type="STRING" id="117157.SAMN04489717_3969"/>
<name>A0A1H1V9W7_9ACTN</name>
<gene>
    <name evidence="3" type="ORF">SAMN04489717_3969</name>
</gene>
<dbReference type="RefSeq" id="WP_092655106.1">
    <property type="nucleotide sequence ID" value="NZ_LT629732.1"/>
</dbReference>
<sequence>MNAPSDHTPDRRAEPADAAPTGSPGPEFEHSEHHSEPRSGPNSGHESGTLYAERWWVPVSWWAFAAVMVASLWFAAEHAMGGPGHVIGALAAALCGAGLGYLGSTRVLVDGAGLSVGKARAPQQTIGSVLALTTGQARALRGPAADATARMFLRPYISRGVRVEITDPTDPTPYWYVASRHPEQLAAAMERARGSRSLTD</sequence>
<accession>A0A1H1V9W7</accession>
<proteinExistence type="predicted"/>
<feature type="compositionally biased region" description="Low complexity" evidence="1">
    <location>
        <begin position="16"/>
        <end position="26"/>
    </location>
</feature>
<evidence type="ECO:0000313" key="3">
    <source>
        <dbReference type="EMBL" id="SDS81420.1"/>
    </source>
</evidence>
<reference evidence="3 4" key="1">
    <citation type="submission" date="2016-10" db="EMBL/GenBank/DDBJ databases">
        <authorList>
            <person name="de Groot N.N."/>
        </authorList>
    </citation>
    <scope>NUCLEOTIDE SEQUENCE [LARGE SCALE GENOMIC DNA]</scope>
    <source>
        <strain evidence="3 4">DSM 22024</strain>
    </source>
</reference>
<dbReference type="InterPro" id="IPR021443">
    <property type="entry name" value="DUF3093"/>
</dbReference>
<keyword evidence="2" id="KW-1133">Transmembrane helix</keyword>
<protein>
    <recommendedName>
        <fullName evidence="5">DUF3093 domain-containing protein</fullName>
    </recommendedName>
</protein>
<evidence type="ECO:0000256" key="1">
    <source>
        <dbReference type="SAM" id="MobiDB-lite"/>
    </source>
</evidence>
<feature type="transmembrane region" description="Helical" evidence="2">
    <location>
        <begin position="55"/>
        <end position="76"/>
    </location>
</feature>
<feature type="region of interest" description="Disordered" evidence="1">
    <location>
        <begin position="1"/>
        <end position="47"/>
    </location>
</feature>
<evidence type="ECO:0000313" key="4">
    <source>
        <dbReference type="Proteomes" id="UP000198983"/>
    </source>
</evidence>
<keyword evidence="4" id="KW-1185">Reference proteome</keyword>
<dbReference type="Proteomes" id="UP000198983">
    <property type="component" value="Chromosome I"/>
</dbReference>
<feature type="transmembrane region" description="Helical" evidence="2">
    <location>
        <begin position="82"/>
        <end position="102"/>
    </location>
</feature>
<evidence type="ECO:0008006" key="5">
    <source>
        <dbReference type="Google" id="ProtNLM"/>
    </source>
</evidence>